<gene>
    <name evidence="1" type="ORF">DGAL_LOCUS11487</name>
</gene>
<name>A0A8J2RTR4_9CRUS</name>
<evidence type="ECO:0000313" key="2">
    <source>
        <dbReference type="Proteomes" id="UP000789390"/>
    </source>
</evidence>
<comment type="caution">
    <text evidence="1">The sequence shown here is derived from an EMBL/GenBank/DDBJ whole genome shotgun (WGS) entry which is preliminary data.</text>
</comment>
<dbReference type="EMBL" id="CAKKLH010000281">
    <property type="protein sequence ID" value="CAH0108121.1"/>
    <property type="molecule type" value="Genomic_DNA"/>
</dbReference>
<protein>
    <recommendedName>
        <fullName evidence="3">WD repeat-containing protein 55 homolog</fullName>
    </recommendedName>
</protein>
<accession>A0A8J2RTR4</accession>
<dbReference type="GO" id="GO:0005815">
    <property type="term" value="C:microtubule organizing center"/>
    <property type="evidence" value="ECO:0007669"/>
    <property type="project" value="TreeGrafter"/>
</dbReference>
<evidence type="ECO:0000313" key="1">
    <source>
        <dbReference type="EMBL" id="CAH0108121.1"/>
    </source>
</evidence>
<proteinExistence type="predicted"/>
<dbReference type="Proteomes" id="UP000789390">
    <property type="component" value="Unassembled WGS sequence"/>
</dbReference>
<dbReference type="SUPFAM" id="SSF50978">
    <property type="entry name" value="WD40 repeat-like"/>
    <property type="match status" value="1"/>
</dbReference>
<dbReference type="Gene3D" id="2.130.10.10">
    <property type="entry name" value="YVTN repeat-like/Quinoprotein amine dehydrogenase"/>
    <property type="match status" value="2"/>
</dbReference>
<dbReference type="PANTHER" id="PTHR16220:SF0">
    <property type="entry name" value="WD REPEAT-CONTAINING PROTEIN WRAP73"/>
    <property type="match status" value="1"/>
</dbReference>
<dbReference type="InterPro" id="IPR015943">
    <property type="entry name" value="WD40/YVTN_repeat-like_dom_sf"/>
</dbReference>
<sequence length="414" mass="46000">MECHSFRLSNGLFSFSPNGLFAAFCNQQRLTICLISDFQQIRVIQCSEIVEQIEWSTDSELLLSANIKKGKLEVWSVAQPEWKCKISTGSHGLITAQFAPSSRHVLTTARLHLRITIWSLSDQNVCHINLPKPASPGIDFSVGGSYMAVVERRMAQDCVAIYSCDTWTQVTLIDSESIDIGGINWSPDGSKIAIWDGISNSGKIGIYLVNGSKFAEIIDVFGIHSIEWSPSAQILAVATVGSKVKLINHLSWNPISTLNHPTKIRDSTCVIYCESEDQLKYEIVEDRPFTLPGESSAGKLVLSFSADARYLAVFDQQRPHVLWIWELPYFSLKSVVIHCSTIKCFKWSNTDPRLVIVCGTGYFYTWTPVGTAITDLRPTSINAAVLKADRADWNAGGEYLMVSGRDLCCVCEVK</sequence>
<dbReference type="SMART" id="SM00320">
    <property type="entry name" value="WD40"/>
    <property type="match status" value="3"/>
</dbReference>
<reference evidence="1" key="1">
    <citation type="submission" date="2021-11" db="EMBL/GenBank/DDBJ databases">
        <authorList>
            <person name="Schell T."/>
        </authorList>
    </citation>
    <scope>NUCLEOTIDE SEQUENCE</scope>
    <source>
        <strain evidence="1">M5</strain>
    </source>
</reference>
<evidence type="ECO:0008006" key="3">
    <source>
        <dbReference type="Google" id="ProtNLM"/>
    </source>
</evidence>
<dbReference type="InterPro" id="IPR052778">
    <property type="entry name" value="Centrosome-WD_assoc"/>
</dbReference>
<dbReference type="OrthoDB" id="308690at2759"/>
<dbReference type="GO" id="GO:1990811">
    <property type="term" value="C:MWP complex"/>
    <property type="evidence" value="ECO:0007669"/>
    <property type="project" value="TreeGrafter"/>
</dbReference>
<dbReference type="PANTHER" id="PTHR16220">
    <property type="entry name" value="WD REPEAT PROTEIN 8-RELATED"/>
    <property type="match status" value="1"/>
</dbReference>
<dbReference type="AlphaFoldDB" id="A0A8J2RTR4"/>
<keyword evidence="2" id="KW-1185">Reference proteome</keyword>
<dbReference type="InterPro" id="IPR036322">
    <property type="entry name" value="WD40_repeat_dom_sf"/>
</dbReference>
<dbReference type="InterPro" id="IPR001680">
    <property type="entry name" value="WD40_rpt"/>
</dbReference>
<organism evidence="1 2">
    <name type="scientific">Daphnia galeata</name>
    <dbReference type="NCBI Taxonomy" id="27404"/>
    <lineage>
        <taxon>Eukaryota</taxon>
        <taxon>Metazoa</taxon>
        <taxon>Ecdysozoa</taxon>
        <taxon>Arthropoda</taxon>
        <taxon>Crustacea</taxon>
        <taxon>Branchiopoda</taxon>
        <taxon>Diplostraca</taxon>
        <taxon>Cladocera</taxon>
        <taxon>Anomopoda</taxon>
        <taxon>Daphniidae</taxon>
        <taxon>Daphnia</taxon>
    </lineage>
</organism>